<keyword evidence="2" id="KW-1185">Reference proteome</keyword>
<evidence type="ECO:0000313" key="2">
    <source>
        <dbReference type="Proteomes" id="UP000601435"/>
    </source>
</evidence>
<dbReference type="EMBL" id="CAJNJA010012206">
    <property type="protein sequence ID" value="CAE7291277.1"/>
    <property type="molecule type" value="Genomic_DNA"/>
</dbReference>
<accession>A0A812N1K0</accession>
<dbReference type="Proteomes" id="UP000601435">
    <property type="component" value="Unassembled WGS sequence"/>
</dbReference>
<organism evidence="1 2">
    <name type="scientific">Symbiodinium necroappetens</name>
    <dbReference type="NCBI Taxonomy" id="1628268"/>
    <lineage>
        <taxon>Eukaryota</taxon>
        <taxon>Sar</taxon>
        <taxon>Alveolata</taxon>
        <taxon>Dinophyceae</taxon>
        <taxon>Suessiales</taxon>
        <taxon>Symbiodiniaceae</taxon>
        <taxon>Symbiodinium</taxon>
    </lineage>
</organism>
<name>A0A812N1K0_9DINO</name>
<dbReference type="OrthoDB" id="412041at2759"/>
<comment type="caution">
    <text evidence="1">The sequence shown here is derived from an EMBL/GenBank/DDBJ whole genome shotgun (WGS) entry which is preliminary data.</text>
</comment>
<sequence length="800" mass="88727">MKLDIDDVSVALSDFQAPVVRAQLSTPSPAAQLHLQTMPHYFSVDIDISSLKVEVLNSVLRCWEPLLEPFAASVQVERRPDGEDGAGHAQQVVLTGKGPLLVNITPNMVKQTGFLLQLLSEAGSCQDQRGHRARVCWASGARYRAVNICEFPIELEVPGVQQTLTVPPTGSLWEPLDDWVLQSFATALRIRVPGGSFSRLLLLERADSLSLVMEMQVDGFISCLVDGAIEEHTALELSLEDAESVDFFEEDFLDVEWNEERSAVEEPVQLQVKTSAGRSSGITPKPNALLKYMCQLLDGALSGQARIFEQAAAPVDYLAAPNQPPRYACYAQIQPLCPKLSPTAPSASGVPGPPKTRFKHPQRAFLAQASTFPLKLQVPRPPSMPQAKRPPRRHFAVLTTNGDAGNAAVKAYKKCFGTGPRPFHLSQRNPEDKAAKRKEKLFSQAKAVLKVDPEAVKRRLDEVTNQQKLDVHHEVLKETQDEVEDHFEFITNLQALNQALRERDHKRERAQDSVMNMFATKCLSTVHAWLLSQFAFRLIERVLLSIDESLDSNQNGLYLLCYSIYAVFLAISVPPIQKWLSRVDNFDKYTRRHALVDLQVKALPMIMAWAFKDVVQYFLKYTDPDNSVVWNELAVTAGLVLVVAFLQHLPPVSRAGAELATATPNNSIINRYLTLPSTMFLGTGYAFNQLATYVVDVLSKLADDNNSDASTGQNAATIFKVLEKHKSRMACVGHADWCSWQVMFQVTYFGAMAFAVIRHLVCTISELLEVASVGQPAVRYIARKGIQSGSSRQTIPAPLS</sequence>
<evidence type="ECO:0000313" key="1">
    <source>
        <dbReference type="EMBL" id="CAE7291277.1"/>
    </source>
</evidence>
<reference evidence="1" key="1">
    <citation type="submission" date="2021-02" db="EMBL/GenBank/DDBJ databases">
        <authorList>
            <person name="Dougan E. K."/>
            <person name="Rhodes N."/>
            <person name="Thang M."/>
            <person name="Chan C."/>
        </authorList>
    </citation>
    <scope>NUCLEOTIDE SEQUENCE</scope>
</reference>
<gene>
    <name evidence="1" type="primary">Kcnh7</name>
    <name evidence="1" type="ORF">SNEC2469_LOCUS7135</name>
</gene>
<protein>
    <submittedName>
        <fullName evidence="1">Kcnh7 protein</fullName>
    </submittedName>
</protein>
<proteinExistence type="predicted"/>
<dbReference type="AlphaFoldDB" id="A0A812N1K0"/>